<evidence type="ECO:0000256" key="7">
    <source>
        <dbReference type="SAM" id="MobiDB-lite"/>
    </source>
</evidence>
<feature type="compositionally biased region" description="Acidic residues" evidence="7">
    <location>
        <begin position="308"/>
        <end position="326"/>
    </location>
</feature>
<evidence type="ECO:0000256" key="4">
    <source>
        <dbReference type="PROSITE-ProRule" id="PRU00108"/>
    </source>
</evidence>
<organism evidence="9 10">
    <name type="scientific">Brachionus calyciflorus</name>
    <dbReference type="NCBI Taxonomy" id="104777"/>
    <lineage>
        <taxon>Eukaryota</taxon>
        <taxon>Metazoa</taxon>
        <taxon>Spiralia</taxon>
        <taxon>Gnathifera</taxon>
        <taxon>Rotifera</taxon>
        <taxon>Eurotatoria</taxon>
        <taxon>Monogononta</taxon>
        <taxon>Pseudotrocha</taxon>
        <taxon>Ploima</taxon>
        <taxon>Brachionidae</taxon>
        <taxon>Brachionus</taxon>
    </lineage>
</organism>
<gene>
    <name evidence="9" type="ORF">OXX778_LOCUS16596</name>
</gene>
<dbReference type="Proteomes" id="UP000663879">
    <property type="component" value="Unassembled WGS sequence"/>
</dbReference>
<feature type="region of interest" description="Disordered" evidence="7">
    <location>
        <begin position="302"/>
        <end position="353"/>
    </location>
</feature>
<dbReference type="GO" id="GO:1990837">
    <property type="term" value="F:sequence-specific double-stranded DNA binding"/>
    <property type="evidence" value="ECO:0007669"/>
    <property type="project" value="TreeGrafter"/>
</dbReference>
<reference evidence="9" key="1">
    <citation type="submission" date="2021-02" db="EMBL/GenBank/DDBJ databases">
        <authorList>
            <person name="Nowell W R."/>
        </authorList>
    </citation>
    <scope>NUCLEOTIDE SEQUENCE</scope>
    <source>
        <strain evidence="9">Ploen Becks lab</strain>
    </source>
</reference>
<keyword evidence="1 4" id="KW-0238">DNA-binding</keyword>
<evidence type="ECO:0000259" key="8">
    <source>
        <dbReference type="PROSITE" id="PS50071"/>
    </source>
</evidence>
<dbReference type="InterPro" id="IPR051892">
    <property type="entry name" value="LBX_TF"/>
</dbReference>
<dbReference type="SUPFAM" id="SSF46689">
    <property type="entry name" value="Homeodomain-like"/>
    <property type="match status" value="1"/>
</dbReference>
<evidence type="ECO:0000313" key="9">
    <source>
        <dbReference type="EMBL" id="CAF1004798.1"/>
    </source>
</evidence>
<dbReference type="Gene3D" id="1.10.10.60">
    <property type="entry name" value="Homeodomain-like"/>
    <property type="match status" value="1"/>
</dbReference>
<feature type="compositionally biased region" description="Polar residues" evidence="7">
    <location>
        <begin position="335"/>
        <end position="353"/>
    </location>
</feature>
<dbReference type="GO" id="GO:0000981">
    <property type="term" value="F:DNA-binding transcription factor activity, RNA polymerase II-specific"/>
    <property type="evidence" value="ECO:0007669"/>
    <property type="project" value="InterPro"/>
</dbReference>
<dbReference type="GO" id="GO:0005634">
    <property type="term" value="C:nucleus"/>
    <property type="evidence" value="ECO:0007669"/>
    <property type="project" value="UniProtKB-SubCell"/>
</dbReference>
<accession>A0A814H2C9</accession>
<dbReference type="InterPro" id="IPR017970">
    <property type="entry name" value="Homeobox_CS"/>
</dbReference>
<dbReference type="OrthoDB" id="6159439at2759"/>
<keyword evidence="10" id="KW-1185">Reference proteome</keyword>
<dbReference type="PROSITE" id="PS00027">
    <property type="entry name" value="HOMEOBOX_1"/>
    <property type="match status" value="1"/>
</dbReference>
<protein>
    <recommendedName>
        <fullName evidence="8">Homeobox domain-containing protein</fullName>
    </recommendedName>
</protein>
<evidence type="ECO:0000256" key="6">
    <source>
        <dbReference type="SAM" id="Coils"/>
    </source>
</evidence>
<dbReference type="SMART" id="SM00389">
    <property type="entry name" value="HOX"/>
    <property type="match status" value="1"/>
</dbReference>
<feature type="DNA-binding region" description="Homeobox" evidence="4">
    <location>
        <begin position="208"/>
        <end position="267"/>
    </location>
</feature>
<dbReference type="CDD" id="cd00086">
    <property type="entry name" value="homeodomain"/>
    <property type="match status" value="1"/>
</dbReference>
<dbReference type="EMBL" id="CAJNOC010003968">
    <property type="protein sequence ID" value="CAF1004798.1"/>
    <property type="molecule type" value="Genomic_DNA"/>
</dbReference>
<proteinExistence type="predicted"/>
<dbReference type="PANTHER" id="PTHR24336">
    <property type="entry name" value="TRANSCRIPTION FACTOR LBX"/>
    <property type="match status" value="1"/>
</dbReference>
<dbReference type="AlphaFoldDB" id="A0A814H2C9"/>
<evidence type="ECO:0000256" key="5">
    <source>
        <dbReference type="RuleBase" id="RU000682"/>
    </source>
</evidence>
<keyword evidence="6" id="KW-0175">Coiled coil</keyword>
<evidence type="ECO:0000256" key="1">
    <source>
        <dbReference type="ARBA" id="ARBA00023125"/>
    </source>
</evidence>
<sequence length="353" mass="40072">MPKNSFLIEDILDSNSKQGFKKRALSNNQSDCAKSSPSLSPASFISTSSSDDFMPSNDCDLLKQQYLKQALPSLLLNQYLNPMMNHYPKTDESLYLLTNYYSQLLNRNIGCFDNEQKVKRVKVEEEKSIKNFNEVENVSPLDALLNLANNINKTNLTQNETKIIKTEVSDVKKQLNSSNSSFDGSVNEPLVKMTNSKTSQSLNAMKRKRKNRTAFTANQIFELEKRFSTQKYLSPHDRDRIAYELQLTTAQVITWFQNRRAKQKRDIEELKNDVNAAKSLRVVDPDLDVDKIVKSAAGSLCEDRIKSEEEDDEDLDVEESDDDQDDNSSNLSNSIASNQNYDDSISNSSGINK</sequence>
<name>A0A814H2C9_9BILA</name>
<dbReference type="InterPro" id="IPR009057">
    <property type="entry name" value="Homeodomain-like_sf"/>
</dbReference>
<keyword evidence="3 4" id="KW-0539">Nucleus</keyword>
<dbReference type="PANTHER" id="PTHR24336:SF8">
    <property type="entry name" value="LADYBIRD EARLY-RELATED"/>
    <property type="match status" value="1"/>
</dbReference>
<keyword evidence="2 4" id="KW-0371">Homeobox</keyword>
<feature type="coiled-coil region" evidence="6">
    <location>
        <begin position="253"/>
        <end position="280"/>
    </location>
</feature>
<dbReference type="InterPro" id="IPR001356">
    <property type="entry name" value="HD"/>
</dbReference>
<evidence type="ECO:0000256" key="2">
    <source>
        <dbReference type="ARBA" id="ARBA00023155"/>
    </source>
</evidence>
<dbReference type="PROSITE" id="PS50071">
    <property type="entry name" value="HOMEOBOX_2"/>
    <property type="match status" value="1"/>
</dbReference>
<feature type="domain" description="Homeobox" evidence="8">
    <location>
        <begin position="206"/>
        <end position="266"/>
    </location>
</feature>
<evidence type="ECO:0000256" key="3">
    <source>
        <dbReference type="ARBA" id="ARBA00023242"/>
    </source>
</evidence>
<evidence type="ECO:0000313" key="10">
    <source>
        <dbReference type="Proteomes" id="UP000663879"/>
    </source>
</evidence>
<dbReference type="Pfam" id="PF00046">
    <property type="entry name" value="Homeodomain"/>
    <property type="match status" value="1"/>
</dbReference>
<comment type="caution">
    <text evidence="9">The sequence shown here is derived from an EMBL/GenBank/DDBJ whole genome shotgun (WGS) entry which is preliminary data.</text>
</comment>
<comment type="subcellular location">
    <subcellularLocation>
        <location evidence="4 5">Nucleus</location>
    </subcellularLocation>
</comment>